<dbReference type="AlphaFoldDB" id="A0A975GEJ2"/>
<keyword evidence="4" id="KW-1185">Reference proteome</keyword>
<dbReference type="SUPFAM" id="SSF55785">
    <property type="entry name" value="PYP-like sensor domain (PAS domain)"/>
    <property type="match status" value="1"/>
</dbReference>
<sequence>MDKFQKLREQAEVMINKAEQKDREFDANDLKKILHELEVSRIELEIQNEELRHSQASLDLSRQEYFELFEFAPIGYAVLNSKGMVERINKTGISLFGFAEKHLLGMRLSSLVLPRE</sequence>
<reference evidence="3" key="1">
    <citation type="journal article" date="2021" name="Microb. Physiol.">
        <title>Proteogenomic Insights into the Physiology of Marine, Sulfate-Reducing, Filamentous Desulfonema limicola and Desulfonema magnum.</title>
        <authorList>
            <person name="Schnaars V."/>
            <person name="Wohlbrand L."/>
            <person name="Scheve S."/>
            <person name="Hinrichs C."/>
            <person name="Reinhardt R."/>
            <person name="Rabus R."/>
        </authorList>
    </citation>
    <scope>NUCLEOTIDE SEQUENCE</scope>
    <source>
        <strain evidence="3">5ac10</strain>
    </source>
</reference>
<feature type="domain" description="PAS" evidence="2">
    <location>
        <begin position="61"/>
        <end position="116"/>
    </location>
</feature>
<protein>
    <submittedName>
        <fullName evidence="3">PAS domain-containing protein</fullName>
    </submittedName>
</protein>
<dbReference type="KEGG" id="dli:dnl_04880"/>
<evidence type="ECO:0000313" key="3">
    <source>
        <dbReference type="EMBL" id="QTA78268.1"/>
    </source>
</evidence>
<dbReference type="PROSITE" id="PS50112">
    <property type="entry name" value="PAS"/>
    <property type="match status" value="1"/>
</dbReference>
<evidence type="ECO:0000313" key="4">
    <source>
        <dbReference type="Proteomes" id="UP000663720"/>
    </source>
</evidence>
<evidence type="ECO:0000259" key="2">
    <source>
        <dbReference type="PROSITE" id="PS50112"/>
    </source>
</evidence>
<evidence type="ECO:0000256" key="1">
    <source>
        <dbReference type="SAM" id="Coils"/>
    </source>
</evidence>
<accession>A0A975GEJ2</accession>
<dbReference type="InterPro" id="IPR035965">
    <property type="entry name" value="PAS-like_dom_sf"/>
</dbReference>
<proteinExistence type="predicted"/>
<dbReference type="RefSeq" id="WP_207690153.1">
    <property type="nucleotide sequence ID" value="NZ_CP061799.1"/>
</dbReference>
<name>A0A975GEJ2_9BACT</name>
<dbReference type="InterPro" id="IPR000014">
    <property type="entry name" value="PAS"/>
</dbReference>
<dbReference type="Gene3D" id="3.30.450.20">
    <property type="entry name" value="PAS domain"/>
    <property type="match status" value="1"/>
</dbReference>
<organism evidence="3 4">
    <name type="scientific">Desulfonema limicola</name>
    <dbReference type="NCBI Taxonomy" id="45656"/>
    <lineage>
        <taxon>Bacteria</taxon>
        <taxon>Pseudomonadati</taxon>
        <taxon>Thermodesulfobacteriota</taxon>
        <taxon>Desulfobacteria</taxon>
        <taxon>Desulfobacterales</taxon>
        <taxon>Desulfococcaceae</taxon>
        <taxon>Desulfonema</taxon>
    </lineage>
</organism>
<dbReference type="Proteomes" id="UP000663720">
    <property type="component" value="Chromosome"/>
</dbReference>
<gene>
    <name evidence="3" type="ORF">dnl_04880</name>
</gene>
<feature type="coiled-coil region" evidence="1">
    <location>
        <begin position="1"/>
        <end position="54"/>
    </location>
</feature>
<dbReference type="EMBL" id="CP061799">
    <property type="protein sequence ID" value="QTA78268.1"/>
    <property type="molecule type" value="Genomic_DNA"/>
</dbReference>
<keyword evidence="1" id="KW-0175">Coiled coil</keyword>